<evidence type="ECO:0000256" key="2">
    <source>
        <dbReference type="SAM" id="SignalP"/>
    </source>
</evidence>
<sequence length="172" mass="17939">MRSFIFAALGVAIAVLPSPAAALPSDSVLSARNPSPAVPVVPRAPGPSPAWRRHEARAPVPSNYKRSKREQLPIAPVQDISQQLCPLSMSVCPLSASKPGSLSEWIEQGFECVDLTEDLTSCGGCGSLDTQYDCTAIPGALGVSCQASNCRVHSCKSGFTLAPDGKTCVSSQ</sequence>
<feature type="domain" description="Protein CPL1-like" evidence="3">
    <location>
        <begin position="110"/>
        <end position="169"/>
    </location>
</feature>
<accession>A0A2H3IWA6</accession>
<keyword evidence="5" id="KW-1185">Reference proteome</keyword>
<dbReference type="InterPro" id="IPR038955">
    <property type="entry name" value="PriA/CPL1_fungi"/>
</dbReference>
<keyword evidence="2" id="KW-0732">Signal</keyword>
<reference evidence="4 5" key="1">
    <citation type="journal article" date="2012" name="Science">
        <title>The Paleozoic origin of enzymatic lignin decomposition reconstructed from 31 fungal genomes.</title>
        <authorList>
            <person name="Floudas D."/>
            <person name="Binder M."/>
            <person name="Riley R."/>
            <person name="Barry K."/>
            <person name="Blanchette R.A."/>
            <person name="Henrissat B."/>
            <person name="Martinez A.T."/>
            <person name="Otillar R."/>
            <person name="Spatafora J.W."/>
            <person name="Yadav J.S."/>
            <person name="Aerts A."/>
            <person name="Benoit I."/>
            <person name="Boyd A."/>
            <person name="Carlson A."/>
            <person name="Copeland A."/>
            <person name="Coutinho P.M."/>
            <person name="de Vries R.P."/>
            <person name="Ferreira P."/>
            <person name="Findley K."/>
            <person name="Foster B."/>
            <person name="Gaskell J."/>
            <person name="Glotzer D."/>
            <person name="Gorecki P."/>
            <person name="Heitman J."/>
            <person name="Hesse C."/>
            <person name="Hori C."/>
            <person name="Igarashi K."/>
            <person name="Jurgens J.A."/>
            <person name="Kallen N."/>
            <person name="Kersten P."/>
            <person name="Kohler A."/>
            <person name="Kuees U."/>
            <person name="Kumar T.K.A."/>
            <person name="Kuo A."/>
            <person name="LaButti K."/>
            <person name="Larrondo L.F."/>
            <person name="Lindquist E."/>
            <person name="Ling A."/>
            <person name="Lombard V."/>
            <person name="Lucas S."/>
            <person name="Lundell T."/>
            <person name="Martin R."/>
            <person name="McLaughlin D.J."/>
            <person name="Morgenstern I."/>
            <person name="Morin E."/>
            <person name="Murat C."/>
            <person name="Nagy L.G."/>
            <person name="Nolan M."/>
            <person name="Ohm R.A."/>
            <person name="Patyshakuliyeva A."/>
            <person name="Rokas A."/>
            <person name="Ruiz-Duenas F.J."/>
            <person name="Sabat G."/>
            <person name="Salamov A."/>
            <person name="Samejima M."/>
            <person name="Schmutz J."/>
            <person name="Slot J.C."/>
            <person name="St John F."/>
            <person name="Stenlid J."/>
            <person name="Sun H."/>
            <person name="Sun S."/>
            <person name="Syed K."/>
            <person name="Tsang A."/>
            <person name="Wiebenga A."/>
            <person name="Young D."/>
            <person name="Pisabarro A."/>
            <person name="Eastwood D.C."/>
            <person name="Martin F."/>
            <person name="Cullen D."/>
            <person name="Grigoriev I.V."/>
            <person name="Hibbett D.S."/>
        </authorList>
    </citation>
    <scope>NUCLEOTIDE SEQUENCE [LARGE SCALE GENOMIC DNA]</scope>
    <source>
        <strain evidence="4 5">MD-104</strain>
    </source>
</reference>
<dbReference type="STRING" id="742152.A0A2H3IWA6"/>
<evidence type="ECO:0000256" key="1">
    <source>
        <dbReference type="SAM" id="MobiDB-lite"/>
    </source>
</evidence>
<evidence type="ECO:0000259" key="3">
    <source>
        <dbReference type="Pfam" id="PF21671"/>
    </source>
</evidence>
<feature type="chain" id="PRO_5013944230" description="Protein CPL1-like domain-containing protein" evidence="2">
    <location>
        <begin position="23"/>
        <end position="172"/>
    </location>
</feature>
<dbReference type="OMA" id="SCIAGGC"/>
<dbReference type="InterPro" id="IPR048661">
    <property type="entry name" value="CPL1-like"/>
</dbReference>
<dbReference type="Proteomes" id="UP000218811">
    <property type="component" value="Unassembled WGS sequence"/>
</dbReference>
<feature type="region of interest" description="Disordered" evidence="1">
    <location>
        <begin position="39"/>
        <end position="65"/>
    </location>
</feature>
<organism evidence="4 5">
    <name type="scientific">Wolfiporia cocos (strain MD-104)</name>
    <name type="common">Brown rot fungus</name>
    <dbReference type="NCBI Taxonomy" id="742152"/>
    <lineage>
        <taxon>Eukaryota</taxon>
        <taxon>Fungi</taxon>
        <taxon>Dikarya</taxon>
        <taxon>Basidiomycota</taxon>
        <taxon>Agaricomycotina</taxon>
        <taxon>Agaricomycetes</taxon>
        <taxon>Polyporales</taxon>
        <taxon>Phaeolaceae</taxon>
        <taxon>Wolfiporia</taxon>
    </lineage>
</organism>
<dbReference type="AlphaFoldDB" id="A0A2H3IWA6"/>
<feature type="signal peptide" evidence="2">
    <location>
        <begin position="1"/>
        <end position="22"/>
    </location>
</feature>
<dbReference type="PANTHER" id="PTHR35192">
    <property type="entry name" value="PROTEIN, PUTATIVE-RELATED"/>
    <property type="match status" value="1"/>
</dbReference>
<dbReference type="PANTHER" id="PTHR35192:SF2">
    <property type="entry name" value="APPLE DOMAIN-CONTAINING PROTEIN"/>
    <property type="match status" value="1"/>
</dbReference>
<feature type="compositionally biased region" description="Pro residues" evidence="1">
    <location>
        <begin position="39"/>
        <end position="48"/>
    </location>
</feature>
<dbReference type="Pfam" id="PF21671">
    <property type="entry name" value="CPL1-like"/>
    <property type="match status" value="1"/>
</dbReference>
<dbReference type="OrthoDB" id="439917at2759"/>
<gene>
    <name evidence="4" type="ORF">WOLCODRAFT_135598</name>
</gene>
<name>A0A2H3IWA6_WOLCO</name>
<proteinExistence type="predicted"/>
<evidence type="ECO:0000313" key="5">
    <source>
        <dbReference type="Proteomes" id="UP000218811"/>
    </source>
</evidence>
<dbReference type="EMBL" id="KB467831">
    <property type="protein sequence ID" value="PCH34270.1"/>
    <property type="molecule type" value="Genomic_DNA"/>
</dbReference>
<protein>
    <recommendedName>
        <fullName evidence="3">Protein CPL1-like domain-containing protein</fullName>
    </recommendedName>
</protein>
<evidence type="ECO:0000313" key="4">
    <source>
        <dbReference type="EMBL" id="PCH34270.1"/>
    </source>
</evidence>